<protein>
    <recommendedName>
        <fullName evidence="6">Ankyrin repeat domain-containing protein</fullName>
    </recommendedName>
</protein>
<dbReference type="EMBL" id="JACHGV010000008">
    <property type="protein sequence ID" value="MBB6079467.1"/>
    <property type="molecule type" value="Genomic_DNA"/>
</dbReference>
<evidence type="ECO:0000256" key="1">
    <source>
        <dbReference type="ARBA" id="ARBA00022737"/>
    </source>
</evidence>
<dbReference type="PROSITE" id="PS50088">
    <property type="entry name" value="ANK_REPEAT"/>
    <property type="match status" value="2"/>
</dbReference>
<evidence type="ECO:0000313" key="4">
    <source>
        <dbReference type="EMBL" id="MBB6079467.1"/>
    </source>
</evidence>
<keyword evidence="1" id="KW-0677">Repeat</keyword>
<dbReference type="RefSeq" id="WP_184563621.1">
    <property type="nucleotide sequence ID" value="NZ_BAAARS010000009.1"/>
</dbReference>
<comment type="caution">
    <text evidence="4">The sequence shown here is derived from an EMBL/GenBank/DDBJ whole genome shotgun (WGS) entry which is preliminary data.</text>
</comment>
<organism evidence="4 5">
    <name type="scientific">Streptomyces paradoxus</name>
    <dbReference type="NCBI Taxonomy" id="66375"/>
    <lineage>
        <taxon>Bacteria</taxon>
        <taxon>Bacillati</taxon>
        <taxon>Actinomycetota</taxon>
        <taxon>Actinomycetes</taxon>
        <taxon>Kitasatosporales</taxon>
        <taxon>Streptomycetaceae</taxon>
        <taxon>Streptomyces</taxon>
    </lineage>
</organism>
<accession>A0A7W9TGV9</accession>
<dbReference type="PROSITE" id="PS50297">
    <property type="entry name" value="ANK_REP_REGION"/>
    <property type="match status" value="2"/>
</dbReference>
<proteinExistence type="predicted"/>
<dbReference type="PANTHER" id="PTHR24189:SF50">
    <property type="entry name" value="ANKYRIN REPEAT AND SOCS BOX PROTEIN 2"/>
    <property type="match status" value="1"/>
</dbReference>
<feature type="repeat" description="ANK" evidence="3">
    <location>
        <begin position="289"/>
        <end position="321"/>
    </location>
</feature>
<feature type="repeat" description="ANK" evidence="3">
    <location>
        <begin position="322"/>
        <end position="349"/>
    </location>
</feature>
<dbReference type="InterPro" id="IPR036770">
    <property type="entry name" value="Ankyrin_rpt-contain_sf"/>
</dbReference>
<dbReference type="Proteomes" id="UP000591537">
    <property type="component" value="Unassembled WGS sequence"/>
</dbReference>
<reference evidence="4 5" key="1">
    <citation type="submission" date="2020-08" db="EMBL/GenBank/DDBJ databases">
        <title>Genomic Encyclopedia of Type Strains, Phase IV (KMG-IV): sequencing the most valuable type-strain genomes for metagenomic binning, comparative biology and taxonomic classification.</title>
        <authorList>
            <person name="Goeker M."/>
        </authorList>
    </citation>
    <scope>NUCLEOTIDE SEQUENCE [LARGE SCALE GENOMIC DNA]</scope>
    <source>
        <strain evidence="4 5">DSM 43350</strain>
    </source>
</reference>
<keyword evidence="5" id="KW-1185">Reference proteome</keyword>
<dbReference type="AlphaFoldDB" id="A0A7W9TGV9"/>
<evidence type="ECO:0000313" key="5">
    <source>
        <dbReference type="Proteomes" id="UP000591537"/>
    </source>
</evidence>
<dbReference type="SMART" id="SM00248">
    <property type="entry name" value="ANK"/>
    <property type="match status" value="2"/>
</dbReference>
<dbReference type="PANTHER" id="PTHR24189">
    <property type="entry name" value="MYOTROPHIN"/>
    <property type="match status" value="1"/>
</dbReference>
<dbReference type="InterPro" id="IPR050745">
    <property type="entry name" value="Multifunctional_regulatory"/>
</dbReference>
<gene>
    <name evidence="4" type="ORF">HNR57_005410</name>
</gene>
<evidence type="ECO:0000256" key="3">
    <source>
        <dbReference type="PROSITE-ProRule" id="PRU00023"/>
    </source>
</evidence>
<keyword evidence="2 3" id="KW-0040">ANK repeat</keyword>
<sequence length="584" mass="62775">MGFFDDLVLPEEPAAERTALVRLGPPEEDAGRYGPPADWFAPALLSQLEVLGAGPHTKVLLTGWSVWPQAVTLHLAVFRRTRQHSAAGGRQSGLRVGLLFSDGRRVTSLDGTTDQSVEITGSQGQVTVASTPQAVGLIPLDPGLHHSRRSLFKTDVDLYLPELPPAGGAQLVVEWPDEGIAETSASVDVAALHAASARALEVWPALEAPDPSEQPSSFGYMEVSGPPAFLAPPLTRHQREMLRRQEEARRRYVPRADWQQLGYQDWADAALIRARLDAGAPPDARVGWRGTTPLHLTAEQGAAEAVAALLSHHAEVDAGDDDGHTPLWYAACSVDEGSVQALIDAGADVWTPQSGPWSPGRLLLTTSLAPLVAYLPDAVELPAEEAAAFAAADALIAAFGEQELWTEGLGICFVAGLSEDEVIRRLGADPAQCPRADSEHAPFDPMDYDESLRYVGVTSVPGAPGGCVITQEGYMPSDDAVLRAISAGTAAYGIYFNPKGGTFGTLARDGEVVEHEEIGLHPDRPDPATYWHFRFWQRRSDFPHDADTLAYACAAAGLRIHDGQEAMDRGAPRRWVPLPSQLQR</sequence>
<dbReference type="Pfam" id="PF12796">
    <property type="entry name" value="Ank_2"/>
    <property type="match status" value="1"/>
</dbReference>
<evidence type="ECO:0000256" key="2">
    <source>
        <dbReference type="ARBA" id="ARBA00023043"/>
    </source>
</evidence>
<dbReference type="Gene3D" id="1.25.40.20">
    <property type="entry name" value="Ankyrin repeat-containing domain"/>
    <property type="match status" value="1"/>
</dbReference>
<evidence type="ECO:0008006" key="6">
    <source>
        <dbReference type="Google" id="ProtNLM"/>
    </source>
</evidence>
<dbReference type="SUPFAM" id="SSF48403">
    <property type="entry name" value="Ankyrin repeat"/>
    <property type="match status" value="1"/>
</dbReference>
<dbReference type="InterPro" id="IPR045592">
    <property type="entry name" value="DUF6461"/>
</dbReference>
<dbReference type="InterPro" id="IPR002110">
    <property type="entry name" value="Ankyrin_rpt"/>
</dbReference>
<name>A0A7W9TGV9_9ACTN</name>
<dbReference type="Pfam" id="PF20062">
    <property type="entry name" value="DUF6461"/>
    <property type="match status" value="1"/>
</dbReference>